<dbReference type="STRING" id="758820.SAMN00777080_0946"/>
<dbReference type="PANTHER" id="PTHR21666">
    <property type="entry name" value="PEPTIDASE-RELATED"/>
    <property type="match status" value="1"/>
</dbReference>
<evidence type="ECO:0000256" key="1">
    <source>
        <dbReference type="ARBA" id="ARBA00022729"/>
    </source>
</evidence>
<accession>A0A1W2H0D6</accession>
<evidence type="ECO:0000313" key="3">
    <source>
        <dbReference type="EMBL" id="SMD42397.1"/>
    </source>
</evidence>
<gene>
    <name evidence="3" type="ORF">SAMN00777080_0946</name>
</gene>
<proteinExistence type="predicted"/>
<dbReference type="GO" id="GO:0004222">
    <property type="term" value="F:metalloendopeptidase activity"/>
    <property type="evidence" value="ECO:0007669"/>
    <property type="project" value="TreeGrafter"/>
</dbReference>
<keyword evidence="4" id="KW-1185">Reference proteome</keyword>
<dbReference type="SUPFAM" id="SSF51261">
    <property type="entry name" value="Duplicated hybrid motif"/>
    <property type="match status" value="1"/>
</dbReference>
<dbReference type="EMBL" id="LT838813">
    <property type="protein sequence ID" value="SMD42397.1"/>
    <property type="molecule type" value="Genomic_DNA"/>
</dbReference>
<dbReference type="InterPro" id="IPR050570">
    <property type="entry name" value="Cell_wall_metabolism_enzyme"/>
</dbReference>
<dbReference type="Gene3D" id="2.70.70.10">
    <property type="entry name" value="Glucose Permease (Domain IIA)"/>
    <property type="match status" value="1"/>
</dbReference>
<name>A0A1W2H0D6_9BACT</name>
<evidence type="ECO:0000313" key="4">
    <source>
        <dbReference type="Proteomes" id="UP000192333"/>
    </source>
</evidence>
<organism evidence="3 4">
    <name type="scientific">Aquiflexum balticum DSM 16537</name>
    <dbReference type="NCBI Taxonomy" id="758820"/>
    <lineage>
        <taxon>Bacteria</taxon>
        <taxon>Pseudomonadati</taxon>
        <taxon>Bacteroidota</taxon>
        <taxon>Cytophagia</taxon>
        <taxon>Cytophagales</taxon>
        <taxon>Cyclobacteriaceae</taxon>
        <taxon>Aquiflexum</taxon>
    </lineage>
</organism>
<reference evidence="4" key="1">
    <citation type="submission" date="2017-04" db="EMBL/GenBank/DDBJ databases">
        <authorList>
            <person name="Varghese N."/>
            <person name="Submissions S."/>
        </authorList>
    </citation>
    <scope>NUCLEOTIDE SEQUENCE [LARGE SCALE GENOMIC DNA]</scope>
    <source>
        <strain evidence="4">DSM 16537</strain>
    </source>
</reference>
<dbReference type="AlphaFoldDB" id="A0A1W2H0D6"/>
<keyword evidence="1" id="KW-0732">Signal</keyword>
<dbReference type="InterPro" id="IPR011055">
    <property type="entry name" value="Dup_hybrid_motif"/>
</dbReference>
<dbReference type="Pfam" id="PF01551">
    <property type="entry name" value="Peptidase_M23"/>
    <property type="match status" value="1"/>
</dbReference>
<feature type="domain" description="M23ase beta-sheet core" evidence="2">
    <location>
        <begin position="106"/>
        <end position="204"/>
    </location>
</feature>
<sequence length="241" mass="27552">MKTDKIFNLQAMKIRPSLEILLEGVDIFPLMGEPLDQSNTLVMDFTPANLELMNINLSDTGIFNHYVFEKLTSAKKKYGIGGYFEHRAIYQRSEVFVTDLEDFRNIHLGVDVWAEAGTAVYAPMDGKVYSFQNNHGFGDYGPTIILEHQLKGEKLYSLYGHLKLTDLDNLDVGKEIFKGEKFCHLGPFPENGDWPPHVHFQLMWDLLGNWGDFPGVCSHREIEKFKNICPDPNLMIGYSSR</sequence>
<protein>
    <submittedName>
        <fullName evidence="3">Membrane proteins related to metalloendopeptidases</fullName>
    </submittedName>
</protein>
<dbReference type="Proteomes" id="UP000192333">
    <property type="component" value="Chromosome I"/>
</dbReference>
<evidence type="ECO:0000259" key="2">
    <source>
        <dbReference type="Pfam" id="PF01551"/>
    </source>
</evidence>
<dbReference type="PANTHER" id="PTHR21666:SF289">
    <property type="entry name" value="L-ALA--D-GLU ENDOPEPTIDASE"/>
    <property type="match status" value="1"/>
</dbReference>
<dbReference type="CDD" id="cd12797">
    <property type="entry name" value="M23_peptidase"/>
    <property type="match status" value="1"/>
</dbReference>
<dbReference type="InterPro" id="IPR016047">
    <property type="entry name" value="M23ase_b-sheet_dom"/>
</dbReference>